<reference evidence="1 2" key="1">
    <citation type="journal article" date="2018" name="Front. Plant Sci.">
        <title>Red Clover (Trifolium pratense) and Zigzag Clover (T. medium) - A Picture of Genomic Similarities and Differences.</title>
        <authorList>
            <person name="Dluhosova J."/>
            <person name="Istvanek J."/>
            <person name="Nedelnik J."/>
            <person name="Repkova J."/>
        </authorList>
    </citation>
    <scope>NUCLEOTIDE SEQUENCE [LARGE SCALE GENOMIC DNA]</scope>
    <source>
        <strain evidence="2">cv. 10/8</strain>
        <tissue evidence="1">Leaf</tissue>
    </source>
</reference>
<dbReference type="Proteomes" id="UP000265520">
    <property type="component" value="Unassembled WGS sequence"/>
</dbReference>
<proteinExistence type="predicted"/>
<feature type="non-terminal residue" evidence="1">
    <location>
        <position position="1"/>
    </location>
</feature>
<comment type="caution">
    <text evidence="1">The sequence shown here is derived from an EMBL/GenBank/DDBJ whole genome shotgun (WGS) entry which is preliminary data.</text>
</comment>
<keyword evidence="2" id="KW-1185">Reference proteome</keyword>
<name>A0A392W8B5_9FABA</name>
<sequence length="33" mass="3401">AQPAAAQALHAKARRDPAPPAVVETLHVRLCAA</sequence>
<evidence type="ECO:0000313" key="1">
    <source>
        <dbReference type="EMBL" id="MCI96003.1"/>
    </source>
</evidence>
<dbReference type="EMBL" id="LXQA011402984">
    <property type="protein sequence ID" value="MCI96003.1"/>
    <property type="molecule type" value="Genomic_DNA"/>
</dbReference>
<dbReference type="AlphaFoldDB" id="A0A392W8B5"/>
<protein>
    <submittedName>
        <fullName evidence="1">Uncharacterized protein</fullName>
    </submittedName>
</protein>
<evidence type="ECO:0000313" key="2">
    <source>
        <dbReference type="Proteomes" id="UP000265520"/>
    </source>
</evidence>
<organism evidence="1 2">
    <name type="scientific">Trifolium medium</name>
    <dbReference type="NCBI Taxonomy" id="97028"/>
    <lineage>
        <taxon>Eukaryota</taxon>
        <taxon>Viridiplantae</taxon>
        <taxon>Streptophyta</taxon>
        <taxon>Embryophyta</taxon>
        <taxon>Tracheophyta</taxon>
        <taxon>Spermatophyta</taxon>
        <taxon>Magnoliopsida</taxon>
        <taxon>eudicotyledons</taxon>
        <taxon>Gunneridae</taxon>
        <taxon>Pentapetalae</taxon>
        <taxon>rosids</taxon>
        <taxon>fabids</taxon>
        <taxon>Fabales</taxon>
        <taxon>Fabaceae</taxon>
        <taxon>Papilionoideae</taxon>
        <taxon>50 kb inversion clade</taxon>
        <taxon>NPAAA clade</taxon>
        <taxon>Hologalegina</taxon>
        <taxon>IRL clade</taxon>
        <taxon>Trifolieae</taxon>
        <taxon>Trifolium</taxon>
    </lineage>
</organism>
<accession>A0A392W8B5</accession>